<name>A0ABY7H7W6_9BACT</name>
<reference evidence="1" key="1">
    <citation type="submission" date="2022-11" db="EMBL/GenBank/DDBJ databases">
        <title>Minimal conservation of predation-associated metabolite biosynthetic gene clusters underscores biosynthetic potential of Myxococcota including descriptions for ten novel species: Archangium lansinium sp. nov., Myxococcus landrumus sp. nov., Nannocystis bai.</title>
        <authorList>
            <person name="Ahearne A."/>
            <person name="Stevens C."/>
            <person name="Dowd S."/>
        </authorList>
    </citation>
    <scope>NUCLEOTIDE SEQUENCE</scope>
    <source>
        <strain evidence="1">Fl3</strain>
    </source>
</reference>
<dbReference type="RefSeq" id="WP_269037426.1">
    <property type="nucleotide sequence ID" value="NZ_CP114040.1"/>
</dbReference>
<accession>A0ABY7H7W6</accession>
<sequence length="67" mass="7578">MSLLQIAATLRERPGERARKIPTRKLPDFVVKLIGLFNVEIRDLVPLLGKARDATSAKRLLGWQPRS</sequence>
<protein>
    <submittedName>
        <fullName evidence="1">Uncharacterized protein</fullName>
    </submittedName>
</protein>
<proteinExistence type="predicted"/>
<dbReference type="Proteomes" id="UP001164459">
    <property type="component" value="Chromosome"/>
</dbReference>
<dbReference type="EMBL" id="CP114040">
    <property type="protein sequence ID" value="WAS95094.1"/>
    <property type="molecule type" value="Genomic_DNA"/>
</dbReference>
<evidence type="ECO:0000313" key="1">
    <source>
        <dbReference type="EMBL" id="WAS95094.1"/>
    </source>
</evidence>
<gene>
    <name evidence="1" type="ORF">O0S08_02945</name>
</gene>
<evidence type="ECO:0000313" key="2">
    <source>
        <dbReference type="Proteomes" id="UP001164459"/>
    </source>
</evidence>
<organism evidence="1 2">
    <name type="scientific">Nannocystis punicea</name>
    <dbReference type="NCBI Taxonomy" id="2995304"/>
    <lineage>
        <taxon>Bacteria</taxon>
        <taxon>Pseudomonadati</taxon>
        <taxon>Myxococcota</taxon>
        <taxon>Polyangia</taxon>
        <taxon>Nannocystales</taxon>
        <taxon>Nannocystaceae</taxon>
        <taxon>Nannocystis</taxon>
    </lineage>
</organism>
<keyword evidence="2" id="KW-1185">Reference proteome</keyword>